<evidence type="ECO:0000256" key="1">
    <source>
        <dbReference type="ARBA" id="ARBA00009902"/>
    </source>
</evidence>
<feature type="domain" description="Glycosyl hydrolase family 32 C-terminal" evidence="7">
    <location>
        <begin position="336"/>
        <end position="443"/>
    </location>
</feature>
<dbReference type="InterPro" id="IPR018053">
    <property type="entry name" value="Glyco_hydro_32_AS"/>
</dbReference>
<sequence>MSTAPSDSHRPVAHLRPPANWINDPNGLVFHDGHYHVCYQYNPYGTRHANMHWGHFRSPDLLSWEPLPIALTPTPGGVDADGCFSGNAVSDGDRIVAFYSAYRRDRWDQPVTTATSLDNGRSFAPRGDLLIPEPPEGTTMYRDPYVWRDGQGWRMLVGASLADGRAAVLLYDSPDLETWTYRGPFHAGAPKPVGPPEAGLLTGEGWECPQYLPAGGGRGALIVAAWDDHDGPRSVLALAGEEHDNVLHATSPQLLDHGPDFYAPALLSAPGGRWLLWGWSWEARDQEWSDADGWAGTLTLPREITLTEDGRPHQQPAEELLALRGERILHSAGLASNTEPVDLGTVGRSFDLTARLEVSGTAGLRLVTSPDNSEYLDIRLDADAGELVVNRDRASLDPRAHGGTYKIPCPGGGPVDLRIIVDHSIAEIFLATGQALTVRFYPVGAQGFYPKSDRPWRLEARATTGARLDYTVDAWDLQPLQIKEAAAAAPDRKERVS</sequence>
<dbReference type="EMBL" id="VBZC01000002">
    <property type="protein sequence ID" value="TLS47772.1"/>
    <property type="molecule type" value="Genomic_DNA"/>
</dbReference>
<dbReference type="GO" id="GO:0005975">
    <property type="term" value="P:carbohydrate metabolic process"/>
    <property type="evidence" value="ECO:0007669"/>
    <property type="project" value="InterPro"/>
</dbReference>
<dbReference type="PANTHER" id="PTHR43101:SF1">
    <property type="entry name" value="BETA-FRUCTOSIDASE"/>
    <property type="match status" value="1"/>
</dbReference>
<evidence type="ECO:0000259" key="6">
    <source>
        <dbReference type="Pfam" id="PF00251"/>
    </source>
</evidence>
<evidence type="ECO:0000256" key="5">
    <source>
        <dbReference type="RuleBase" id="RU362110"/>
    </source>
</evidence>
<dbReference type="GO" id="GO:0004564">
    <property type="term" value="F:beta-fructofuranosidase activity"/>
    <property type="evidence" value="ECO:0007669"/>
    <property type="project" value="UniProtKB-EC"/>
</dbReference>
<dbReference type="Gene3D" id="2.115.10.20">
    <property type="entry name" value="Glycosyl hydrolase domain, family 43"/>
    <property type="match status" value="1"/>
</dbReference>
<dbReference type="SUPFAM" id="SSF49899">
    <property type="entry name" value="Concanavalin A-like lectins/glucanases"/>
    <property type="match status" value="1"/>
</dbReference>
<evidence type="ECO:0000256" key="3">
    <source>
        <dbReference type="ARBA" id="ARBA00022801"/>
    </source>
</evidence>
<dbReference type="InterPro" id="IPR013148">
    <property type="entry name" value="Glyco_hydro_32_N"/>
</dbReference>
<evidence type="ECO:0000256" key="4">
    <source>
        <dbReference type="ARBA" id="ARBA00023295"/>
    </source>
</evidence>
<dbReference type="InterPro" id="IPR001362">
    <property type="entry name" value="Glyco_hydro_32"/>
</dbReference>
<comment type="caution">
    <text evidence="8">The sequence shown here is derived from an EMBL/GenBank/DDBJ whole genome shotgun (WGS) entry which is preliminary data.</text>
</comment>
<gene>
    <name evidence="8" type="ORF">FE633_02025</name>
</gene>
<dbReference type="SUPFAM" id="SSF75005">
    <property type="entry name" value="Arabinanase/levansucrase/invertase"/>
    <property type="match status" value="1"/>
</dbReference>
<dbReference type="PANTHER" id="PTHR43101">
    <property type="entry name" value="BETA-FRUCTOSIDASE"/>
    <property type="match status" value="1"/>
</dbReference>
<dbReference type="SMART" id="SM00640">
    <property type="entry name" value="Glyco_32"/>
    <property type="match status" value="1"/>
</dbReference>
<keyword evidence="4 5" id="KW-0326">Glycosidase</keyword>
<proteinExistence type="inferred from homology"/>
<keyword evidence="3 5" id="KW-0378">Hydrolase</keyword>
<dbReference type="Pfam" id="PF00251">
    <property type="entry name" value="Glyco_hydro_32N"/>
    <property type="match status" value="1"/>
</dbReference>
<comment type="similarity">
    <text evidence="1 5">Belongs to the glycosyl hydrolase 32 family.</text>
</comment>
<organism evidence="8 9">
    <name type="scientific">Streptomyces montanus</name>
    <dbReference type="NCBI Taxonomy" id="2580423"/>
    <lineage>
        <taxon>Bacteria</taxon>
        <taxon>Bacillati</taxon>
        <taxon>Actinomycetota</taxon>
        <taxon>Actinomycetes</taxon>
        <taxon>Kitasatosporales</taxon>
        <taxon>Streptomycetaceae</taxon>
        <taxon>Streptomyces</taxon>
    </lineage>
</organism>
<name>A0A5R9FUK6_9ACTN</name>
<dbReference type="RefSeq" id="WP_138043253.1">
    <property type="nucleotide sequence ID" value="NZ_VBZC01000002.1"/>
</dbReference>
<evidence type="ECO:0000259" key="7">
    <source>
        <dbReference type="Pfam" id="PF08244"/>
    </source>
</evidence>
<dbReference type="InterPro" id="IPR051214">
    <property type="entry name" value="GH32_Enzymes"/>
</dbReference>
<evidence type="ECO:0000256" key="2">
    <source>
        <dbReference type="ARBA" id="ARBA00012758"/>
    </source>
</evidence>
<dbReference type="EC" id="3.2.1.26" evidence="2"/>
<dbReference type="InterPro" id="IPR013189">
    <property type="entry name" value="Glyco_hydro_32_C"/>
</dbReference>
<dbReference type="AlphaFoldDB" id="A0A5R9FUK6"/>
<protein>
    <recommendedName>
        <fullName evidence="2">beta-fructofuranosidase</fullName>
        <ecNumber evidence="2">3.2.1.26</ecNumber>
    </recommendedName>
</protein>
<dbReference type="Proteomes" id="UP000305906">
    <property type="component" value="Unassembled WGS sequence"/>
</dbReference>
<feature type="domain" description="Glycosyl hydrolase family 32 N-terminal" evidence="6">
    <location>
        <begin position="14"/>
        <end position="315"/>
    </location>
</feature>
<keyword evidence="9" id="KW-1185">Reference proteome</keyword>
<dbReference type="Gene3D" id="2.60.120.560">
    <property type="entry name" value="Exo-inulinase, domain 1"/>
    <property type="match status" value="1"/>
</dbReference>
<evidence type="ECO:0000313" key="8">
    <source>
        <dbReference type="EMBL" id="TLS47772.1"/>
    </source>
</evidence>
<dbReference type="InterPro" id="IPR023296">
    <property type="entry name" value="Glyco_hydro_beta-prop_sf"/>
</dbReference>
<accession>A0A5R9FUK6</accession>
<dbReference type="PROSITE" id="PS00609">
    <property type="entry name" value="GLYCOSYL_HYDROL_F32"/>
    <property type="match status" value="1"/>
</dbReference>
<dbReference type="InterPro" id="IPR013320">
    <property type="entry name" value="ConA-like_dom_sf"/>
</dbReference>
<reference evidence="8 9" key="1">
    <citation type="submission" date="2019-05" db="EMBL/GenBank/DDBJ databases">
        <title>Streptomyces sp. NEAU-C151, a novel actinomycete isolated from soil.</title>
        <authorList>
            <person name="Han L."/>
            <person name="Jiang H."/>
        </authorList>
    </citation>
    <scope>NUCLEOTIDE SEQUENCE [LARGE SCALE GENOMIC DNA]</scope>
    <source>
        <strain evidence="8 9">NEAU-C151</strain>
    </source>
</reference>
<dbReference type="CDD" id="cd08996">
    <property type="entry name" value="GH32_FFase"/>
    <property type="match status" value="1"/>
</dbReference>
<evidence type="ECO:0000313" key="9">
    <source>
        <dbReference type="Proteomes" id="UP000305906"/>
    </source>
</evidence>
<dbReference type="Pfam" id="PF08244">
    <property type="entry name" value="Glyco_hydro_32C"/>
    <property type="match status" value="1"/>
</dbReference>